<protein>
    <submittedName>
        <fullName evidence="6">LysR family transcriptional regulator</fullName>
    </submittedName>
</protein>
<dbReference type="InterPro" id="IPR005119">
    <property type="entry name" value="LysR_subst-bd"/>
</dbReference>
<dbReference type="SUPFAM" id="SSF53850">
    <property type="entry name" value="Periplasmic binding protein-like II"/>
    <property type="match status" value="1"/>
</dbReference>
<dbReference type="PROSITE" id="PS50931">
    <property type="entry name" value="HTH_LYSR"/>
    <property type="match status" value="1"/>
</dbReference>
<dbReference type="Gene3D" id="1.10.10.10">
    <property type="entry name" value="Winged helix-like DNA-binding domain superfamily/Winged helix DNA-binding domain"/>
    <property type="match status" value="1"/>
</dbReference>
<dbReference type="PANTHER" id="PTHR30537">
    <property type="entry name" value="HTH-TYPE TRANSCRIPTIONAL REGULATOR"/>
    <property type="match status" value="1"/>
</dbReference>
<evidence type="ECO:0000256" key="1">
    <source>
        <dbReference type="ARBA" id="ARBA00009437"/>
    </source>
</evidence>
<evidence type="ECO:0000313" key="7">
    <source>
        <dbReference type="Proteomes" id="UP000234328"/>
    </source>
</evidence>
<dbReference type="PANTHER" id="PTHR30537:SF74">
    <property type="entry name" value="HTH-TYPE TRANSCRIPTIONAL REGULATOR TRPI"/>
    <property type="match status" value="1"/>
</dbReference>
<keyword evidence="4" id="KW-0804">Transcription</keyword>
<dbReference type="PRINTS" id="PR00039">
    <property type="entry name" value="HTHLYSR"/>
</dbReference>
<dbReference type="GO" id="GO:0003700">
    <property type="term" value="F:DNA-binding transcription factor activity"/>
    <property type="evidence" value="ECO:0007669"/>
    <property type="project" value="InterPro"/>
</dbReference>
<dbReference type="OrthoDB" id="9178397at2"/>
<dbReference type="EMBL" id="PDNV01000008">
    <property type="protein sequence ID" value="PLC53348.1"/>
    <property type="molecule type" value="Genomic_DNA"/>
</dbReference>
<dbReference type="InterPro" id="IPR058163">
    <property type="entry name" value="LysR-type_TF_proteobact-type"/>
</dbReference>
<dbReference type="GO" id="GO:0043565">
    <property type="term" value="F:sequence-specific DNA binding"/>
    <property type="evidence" value="ECO:0007669"/>
    <property type="project" value="TreeGrafter"/>
</dbReference>
<evidence type="ECO:0000256" key="4">
    <source>
        <dbReference type="ARBA" id="ARBA00023163"/>
    </source>
</evidence>
<sequence>MKIHSPSMSELHAFATAARLGSFTKAAETLCLTQGAVSRAISRLEAHFGQPLMKRSAHGLTLTDAGRRLADAIAVPLHTIETISSDLRGGASRQHLSLSVVPTLASVWLVPRLPEFYKRHSEITLSFTAYRRDEDFSLATPHAAILSGLPQQWPQCHCDYLLGREIVVICHPDRLQARKAAGHWIHPRELLDEPLLYHANATDNWQRWFDSAGVPAKPQPGTALDQVSIIVRAVMADMGIAVLQRCLVRDEIDAGRVATPFDIPVSLDRGYVLCCPLQRKDHPALSAFREWLLEVAAREQTT</sequence>
<dbReference type="Gene3D" id="3.40.190.10">
    <property type="entry name" value="Periplasmic binding protein-like II"/>
    <property type="match status" value="2"/>
</dbReference>
<organism evidence="6 7">
    <name type="scientific">Pollutimonas nitritireducens</name>
    <dbReference type="NCBI Taxonomy" id="2045209"/>
    <lineage>
        <taxon>Bacteria</taxon>
        <taxon>Pseudomonadati</taxon>
        <taxon>Pseudomonadota</taxon>
        <taxon>Betaproteobacteria</taxon>
        <taxon>Burkholderiales</taxon>
        <taxon>Alcaligenaceae</taxon>
        <taxon>Pollutimonas</taxon>
    </lineage>
</organism>
<evidence type="ECO:0000313" key="6">
    <source>
        <dbReference type="EMBL" id="PLC53348.1"/>
    </source>
</evidence>
<dbReference type="InterPro" id="IPR000847">
    <property type="entry name" value="LysR_HTH_N"/>
</dbReference>
<dbReference type="Pfam" id="PF03466">
    <property type="entry name" value="LysR_substrate"/>
    <property type="match status" value="1"/>
</dbReference>
<keyword evidence="2" id="KW-0805">Transcription regulation</keyword>
<keyword evidence="3" id="KW-0238">DNA-binding</keyword>
<accession>A0A2N4UEA8</accession>
<feature type="domain" description="HTH lysR-type" evidence="5">
    <location>
        <begin position="6"/>
        <end position="63"/>
    </location>
</feature>
<keyword evidence="7" id="KW-1185">Reference proteome</keyword>
<dbReference type="RefSeq" id="WP_102070619.1">
    <property type="nucleotide sequence ID" value="NZ_PDNV01000008.1"/>
</dbReference>
<dbReference type="InterPro" id="IPR036390">
    <property type="entry name" value="WH_DNA-bd_sf"/>
</dbReference>
<dbReference type="Proteomes" id="UP000234328">
    <property type="component" value="Unassembled WGS sequence"/>
</dbReference>
<evidence type="ECO:0000256" key="2">
    <source>
        <dbReference type="ARBA" id="ARBA00023015"/>
    </source>
</evidence>
<comment type="caution">
    <text evidence="6">The sequence shown here is derived from an EMBL/GenBank/DDBJ whole genome shotgun (WGS) entry which is preliminary data.</text>
</comment>
<dbReference type="Pfam" id="PF00126">
    <property type="entry name" value="HTH_1"/>
    <property type="match status" value="1"/>
</dbReference>
<evidence type="ECO:0000256" key="3">
    <source>
        <dbReference type="ARBA" id="ARBA00023125"/>
    </source>
</evidence>
<name>A0A2N4UEA8_9BURK</name>
<dbReference type="InterPro" id="IPR036388">
    <property type="entry name" value="WH-like_DNA-bd_sf"/>
</dbReference>
<dbReference type="SUPFAM" id="SSF46785">
    <property type="entry name" value="Winged helix' DNA-binding domain"/>
    <property type="match status" value="1"/>
</dbReference>
<dbReference type="AlphaFoldDB" id="A0A2N4UEA8"/>
<proteinExistence type="inferred from homology"/>
<dbReference type="GO" id="GO:0006351">
    <property type="term" value="P:DNA-templated transcription"/>
    <property type="evidence" value="ECO:0007669"/>
    <property type="project" value="TreeGrafter"/>
</dbReference>
<reference evidence="6 7" key="1">
    <citation type="submission" date="2017-10" db="EMBL/GenBank/DDBJ databases">
        <title>Two draft genome sequences of Pusillimonas sp. strains isolated from a nitrate- and radionuclide-contaminated groundwater in Russia.</title>
        <authorList>
            <person name="Grouzdev D.S."/>
            <person name="Tourova T.P."/>
            <person name="Goeva M.A."/>
            <person name="Babich T.L."/>
            <person name="Sokolova D.S."/>
            <person name="Abdullin R."/>
            <person name="Poltaraus A.B."/>
            <person name="Toshchakov S.V."/>
            <person name="Nazina T.N."/>
        </authorList>
    </citation>
    <scope>NUCLEOTIDE SEQUENCE [LARGE SCALE GENOMIC DNA]</scope>
    <source>
        <strain evidence="6 7">JR1/69-2-13</strain>
    </source>
</reference>
<gene>
    <name evidence="6" type="ORF">CR155_13815</name>
</gene>
<evidence type="ECO:0000259" key="5">
    <source>
        <dbReference type="PROSITE" id="PS50931"/>
    </source>
</evidence>
<comment type="similarity">
    <text evidence="1">Belongs to the LysR transcriptional regulatory family.</text>
</comment>